<proteinExistence type="predicted"/>
<gene>
    <name evidence="2" type="ORF">C0J50_7968</name>
</gene>
<dbReference type="PANTHER" id="PTHR21357:SF5">
    <property type="entry name" value="SI:CH73-41E3.7"/>
    <property type="match status" value="1"/>
</dbReference>
<evidence type="ECO:0000313" key="2">
    <source>
        <dbReference type="EMBL" id="KAI5629576.1"/>
    </source>
</evidence>
<feature type="domain" description="Arb2" evidence="1">
    <location>
        <begin position="158"/>
        <end position="245"/>
    </location>
</feature>
<protein>
    <recommendedName>
        <fullName evidence="1">Arb2 domain-containing protein</fullName>
    </recommendedName>
</protein>
<dbReference type="EMBL" id="MU535325">
    <property type="protein sequence ID" value="KAI5629576.1"/>
    <property type="molecule type" value="Genomic_DNA"/>
</dbReference>
<dbReference type="InterPro" id="IPR053858">
    <property type="entry name" value="Arb2_dom"/>
</dbReference>
<sequence length="335" mass="37565">MLEYSKVSNKTTSDFPYSFTEDGRLCHMDTKKPYKFPFQLKDAQATMKEHTSLCCYISQHVYSLLEEKYNLVKVYLDKRNPCDSHPPGFVYMSPGALGHHGTLVVLIQNKGTIRCGVWSWRAVAYEGLERGSQIPYVRWALAESCAVLLLNPNEGLLTPEEHVHQVWDQMLLNSSAEQIAVVAHGYGGLAFVHLLCCRLEQIQQRKCAVAFIDSSHSLWHQPLGNLGRDWIKKHSSTWVLSSKPKNRLVGSLKAGCRMMSAGTQCHETAPAVCMESVFRFFAKLTKPAVAPTPFAIITRSRSLGARKPSDTTDPNNNACLNEDGCISDVNFIKRE</sequence>
<dbReference type="Proteomes" id="UP001205998">
    <property type="component" value="Unassembled WGS sequence"/>
</dbReference>
<keyword evidence="3" id="KW-1185">Reference proteome</keyword>
<dbReference type="GO" id="GO:0031048">
    <property type="term" value="P:regulatory ncRNA-mediated heterochromatin formation"/>
    <property type="evidence" value="ECO:0007669"/>
    <property type="project" value="TreeGrafter"/>
</dbReference>
<evidence type="ECO:0000259" key="1">
    <source>
        <dbReference type="Pfam" id="PF22749"/>
    </source>
</evidence>
<dbReference type="GO" id="GO:0035197">
    <property type="term" value="F:siRNA binding"/>
    <property type="evidence" value="ECO:0007669"/>
    <property type="project" value="TreeGrafter"/>
</dbReference>
<dbReference type="Pfam" id="PF22749">
    <property type="entry name" value="Arb2"/>
    <property type="match status" value="2"/>
</dbReference>
<dbReference type="GO" id="GO:0005634">
    <property type="term" value="C:nucleus"/>
    <property type="evidence" value="ECO:0007669"/>
    <property type="project" value="TreeGrafter"/>
</dbReference>
<evidence type="ECO:0000313" key="3">
    <source>
        <dbReference type="Proteomes" id="UP001205998"/>
    </source>
</evidence>
<name>A0AAD5FUV7_SILAS</name>
<dbReference type="PANTHER" id="PTHR21357">
    <property type="entry name" value="FAM172 FAMILY PROTEIN HOMOLOG CG10038"/>
    <property type="match status" value="1"/>
</dbReference>
<dbReference type="AlphaFoldDB" id="A0AAD5FUV7"/>
<reference evidence="2" key="1">
    <citation type="submission" date="2018-07" db="EMBL/GenBank/DDBJ databases">
        <title>Comparative genomics of catfishes provides insights into carnivory and benthic adaptation.</title>
        <authorList>
            <person name="Zhang Y."/>
            <person name="Wang D."/>
            <person name="Peng Z."/>
            <person name="Zheng S."/>
            <person name="Shao F."/>
            <person name="Tao W."/>
        </authorList>
    </citation>
    <scope>NUCLEOTIDE SEQUENCE</scope>
    <source>
        <strain evidence="2">Chongqing</strain>
    </source>
</reference>
<dbReference type="InterPro" id="IPR048263">
    <property type="entry name" value="Arb2"/>
</dbReference>
<comment type="caution">
    <text evidence="2">The sequence shown here is derived from an EMBL/GenBank/DDBJ whole genome shotgun (WGS) entry which is preliminary data.</text>
</comment>
<feature type="domain" description="Arb2" evidence="1">
    <location>
        <begin position="11"/>
        <end position="154"/>
    </location>
</feature>
<accession>A0AAD5FUV7</accession>
<organism evidence="2 3">
    <name type="scientific">Silurus asotus</name>
    <name type="common">Amur catfish</name>
    <name type="synonym">Parasilurus asotus</name>
    <dbReference type="NCBI Taxonomy" id="30991"/>
    <lineage>
        <taxon>Eukaryota</taxon>
        <taxon>Metazoa</taxon>
        <taxon>Chordata</taxon>
        <taxon>Craniata</taxon>
        <taxon>Vertebrata</taxon>
        <taxon>Euteleostomi</taxon>
        <taxon>Actinopterygii</taxon>
        <taxon>Neopterygii</taxon>
        <taxon>Teleostei</taxon>
        <taxon>Ostariophysi</taxon>
        <taxon>Siluriformes</taxon>
        <taxon>Siluridae</taxon>
        <taxon>Silurus</taxon>
    </lineage>
</organism>